<name>A0A9D4JIM2_DREPO</name>
<proteinExistence type="predicted"/>
<protein>
    <submittedName>
        <fullName evidence="2">Uncharacterized protein</fullName>
    </submittedName>
</protein>
<evidence type="ECO:0000256" key="1">
    <source>
        <dbReference type="SAM" id="MobiDB-lite"/>
    </source>
</evidence>
<organism evidence="2 3">
    <name type="scientific">Dreissena polymorpha</name>
    <name type="common">Zebra mussel</name>
    <name type="synonym">Mytilus polymorpha</name>
    <dbReference type="NCBI Taxonomy" id="45954"/>
    <lineage>
        <taxon>Eukaryota</taxon>
        <taxon>Metazoa</taxon>
        <taxon>Spiralia</taxon>
        <taxon>Lophotrochozoa</taxon>
        <taxon>Mollusca</taxon>
        <taxon>Bivalvia</taxon>
        <taxon>Autobranchia</taxon>
        <taxon>Heteroconchia</taxon>
        <taxon>Euheterodonta</taxon>
        <taxon>Imparidentia</taxon>
        <taxon>Neoheterodontei</taxon>
        <taxon>Myida</taxon>
        <taxon>Dreissenoidea</taxon>
        <taxon>Dreissenidae</taxon>
        <taxon>Dreissena</taxon>
    </lineage>
</organism>
<comment type="caution">
    <text evidence="2">The sequence shown here is derived from an EMBL/GenBank/DDBJ whole genome shotgun (WGS) entry which is preliminary data.</text>
</comment>
<sequence length="76" mass="8353">MIKEAIAEEAGSERRGSDRGARAKKDLRFNIVPTVIRASDNECLEISDQALSALVRESLICPAHLRRNHCSDSSGM</sequence>
<dbReference type="AlphaFoldDB" id="A0A9D4JIM2"/>
<dbReference type="Proteomes" id="UP000828390">
    <property type="component" value="Unassembled WGS sequence"/>
</dbReference>
<gene>
    <name evidence="2" type="ORF">DPMN_141790</name>
</gene>
<feature type="region of interest" description="Disordered" evidence="1">
    <location>
        <begin position="1"/>
        <end position="23"/>
    </location>
</feature>
<dbReference type="EMBL" id="JAIWYP010000006">
    <property type="protein sequence ID" value="KAH3813335.1"/>
    <property type="molecule type" value="Genomic_DNA"/>
</dbReference>
<keyword evidence="3" id="KW-1185">Reference proteome</keyword>
<reference evidence="2" key="2">
    <citation type="submission" date="2020-11" db="EMBL/GenBank/DDBJ databases">
        <authorList>
            <person name="McCartney M.A."/>
            <person name="Auch B."/>
            <person name="Kono T."/>
            <person name="Mallez S."/>
            <person name="Becker A."/>
            <person name="Gohl D.M."/>
            <person name="Silverstein K.A.T."/>
            <person name="Koren S."/>
            <person name="Bechman K.B."/>
            <person name="Herman A."/>
            <person name="Abrahante J.E."/>
            <person name="Garbe J."/>
        </authorList>
    </citation>
    <scope>NUCLEOTIDE SEQUENCE</scope>
    <source>
        <strain evidence="2">Duluth1</strain>
        <tissue evidence="2">Whole animal</tissue>
    </source>
</reference>
<accession>A0A9D4JIM2</accession>
<evidence type="ECO:0000313" key="3">
    <source>
        <dbReference type="Proteomes" id="UP000828390"/>
    </source>
</evidence>
<reference evidence="2" key="1">
    <citation type="journal article" date="2019" name="bioRxiv">
        <title>The Genome of the Zebra Mussel, Dreissena polymorpha: A Resource for Invasive Species Research.</title>
        <authorList>
            <person name="McCartney M.A."/>
            <person name="Auch B."/>
            <person name="Kono T."/>
            <person name="Mallez S."/>
            <person name="Zhang Y."/>
            <person name="Obille A."/>
            <person name="Becker A."/>
            <person name="Abrahante J.E."/>
            <person name="Garbe J."/>
            <person name="Badalamenti J.P."/>
            <person name="Herman A."/>
            <person name="Mangelson H."/>
            <person name="Liachko I."/>
            <person name="Sullivan S."/>
            <person name="Sone E.D."/>
            <person name="Koren S."/>
            <person name="Silverstein K.A.T."/>
            <person name="Beckman K.B."/>
            <person name="Gohl D.M."/>
        </authorList>
    </citation>
    <scope>NUCLEOTIDE SEQUENCE</scope>
    <source>
        <strain evidence="2">Duluth1</strain>
        <tissue evidence="2">Whole animal</tissue>
    </source>
</reference>
<evidence type="ECO:0000313" key="2">
    <source>
        <dbReference type="EMBL" id="KAH3813335.1"/>
    </source>
</evidence>